<dbReference type="GO" id="GO:0006508">
    <property type="term" value="P:proteolysis"/>
    <property type="evidence" value="ECO:0007669"/>
    <property type="project" value="InterPro"/>
</dbReference>
<evidence type="ECO:0000313" key="5">
    <source>
        <dbReference type="EMBL" id="KFD57906.1"/>
    </source>
</evidence>
<keyword evidence="3" id="KW-0732">Signal</keyword>
<protein>
    <recommendedName>
        <fullName evidence="4">Peptidase A1 domain-containing protein</fullName>
    </recommendedName>
</protein>
<dbReference type="Pfam" id="PF00026">
    <property type="entry name" value="Asp"/>
    <property type="match status" value="3"/>
</dbReference>
<dbReference type="GO" id="GO:0004190">
    <property type="term" value="F:aspartic-type endopeptidase activity"/>
    <property type="evidence" value="ECO:0007669"/>
    <property type="project" value="InterPro"/>
</dbReference>
<dbReference type="Gene3D" id="2.40.70.10">
    <property type="entry name" value="Acid Proteases"/>
    <property type="match status" value="6"/>
</dbReference>
<dbReference type="InterPro" id="IPR033121">
    <property type="entry name" value="PEPTIDASE_A1"/>
</dbReference>
<feature type="disulfide bond" evidence="2">
    <location>
        <begin position="471"/>
        <end position="476"/>
    </location>
</feature>
<dbReference type="FunFam" id="2.40.70.10:FF:000008">
    <property type="entry name" value="Cathepsin D"/>
    <property type="match status" value="3"/>
</dbReference>
<dbReference type="PANTHER" id="PTHR47966">
    <property type="entry name" value="BETA-SITE APP-CLEAVING ENZYME, ISOFORM A-RELATED"/>
    <property type="match status" value="1"/>
</dbReference>
<feature type="signal peptide" evidence="3">
    <location>
        <begin position="1"/>
        <end position="22"/>
    </location>
</feature>
<gene>
    <name evidence="5" type="ORF">M513_01139</name>
</gene>
<feature type="chain" id="PRO_5001795384" description="Peptidase A1 domain-containing protein" evidence="3">
    <location>
        <begin position="23"/>
        <end position="1130"/>
    </location>
</feature>
<dbReference type="CDD" id="cd05471">
    <property type="entry name" value="pepsin_like"/>
    <property type="match status" value="3"/>
</dbReference>
<accession>A0A085ML10</accession>
<dbReference type="PROSITE" id="PS51767">
    <property type="entry name" value="PEPTIDASE_A1"/>
    <property type="match status" value="3"/>
</dbReference>
<keyword evidence="6" id="KW-1185">Reference proteome</keyword>
<dbReference type="PANTHER" id="PTHR47966:SF45">
    <property type="entry name" value="PEPTIDASE A1 DOMAIN-CONTAINING PROTEIN"/>
    <property type="match status" value="1"/>
</dbReference>
<proteinExistence type="inferred from homology"/>
<dbReference type="AlphaFoldDB" id="A0A085ML10"/>
<keyword evidence="2" id="KW-1015">Disulfide bond</keyword>
<comment type="similarity">
    <text evidence="1">Belongs to the peptidase A1 family.</text>
</comment>
<dbReference type="EMBL" id="KL363186">
    <property type="protein sequence ID" value="KFD57906.1"/>
    <property type="molecule type" value="Genomic_DNA"/>
</dbReference>
<evidence type="ECO:0000313" key="6">
    <source>
        <dbReference type="Proteomes" id="UP000030764"/>
    </source>
</evidence>
<feature type="domain" description="Peptidase A1" evidence="4">
    <location>
        <begin position="802"/>
        <end position="1127"/>
    </location>
</feature>
<organism evidence="5 6">
    <name type="scientific">Trichuris suis</name>
    <name type="common">pig whipworm</name>
    <dbReference type="NCBI Taxonomy" id="68888"/>
    <lineage>
        <taxon>Eukaryota</taxon>
        <taxon>Metazoa</taxon>
        <taxon>Ecdysozoa</taxon>
        <taxon>Nematoda</taxon>
        <taxon>Enoplea</taxon>
        <taxon>Dorylaimia</taxon>
        <taxon>Trichinellida</taxon>
        <taxon>Trichuridae</taxon>
        <taxon>Trichuris</taxon>
    </lineage>
</organism>
<feature type="domain" description="Peptidase A1" evidence="4">
    <location>
        <begin position="440"/>
        <end position="759"/>
    </location>
</feature>
<dbReference type="InterPro" id="IPR034164">
    <property type="entry name" value="Pepsin-like_dom"/>
</dbReference>
<dbReference type="Gene3D" id="2.60.40.1960">
    <property type="match status" value="1"/>
</dbReference>
<evidence type="ECO:0000256" key="2">
    <source>
        <dbReference type="PIRSR" id="PIRSR601461-2"/>
    </source>
</evidence>
<evidence type="ECO:0000259" key="4">
    <source>
        <dbReference type="PROSITE" id="PS51767"/>
    </source>
</evidence>
<dbReference type="SUPFAM" id="SSF50630">
    <property type="entry name" value="Acid proteases"/>
    <property type="match status" value="3"/>
</dbReference>
<name>A0A085ML10_9BILA</name>
<evidence type="ECO:0000256" key="3">
    <source>
        <dbReference type="SAM" id="SignalP"/>
    </source>
</evidence>
<dbReference type="PRINTS" id="PR00792">
    <property type="entry name" value="PEPSIN"/>
</dbReference>
<dbReference type="InterPro" id="IPR021109">
    <property type="entry name" value="Peptidase_aspartic_dom_sf"/>
</dbReference>
<reference evidence="5 6" key="1">
    <citation type="journal article" date="2014" name="Nat. Genet.">
        <title>Genome and transcriptome of the porcine whipworm Trichuris suis.</title>
        <authorList>
            <person name="Jex A.R."/>
            <person name="Nejsum P."/>
            <person name="Schwarz E.M."/>
            <person name="Hu L."/>
            <person name="Young N.D."/>
            <person name="Hall R.S."/>
            <person name="Korhonen P.K."/>
            <person name="Liao S."/>
            <person name="Thamsborg S."/>
            <person name="Xia J."/>
            <person name="Xu P."/>
            <person name="Wang S."/>
            <person name="Scheerlinck J.P."/>
            <person name="Hofmann A."/>
            <person name="Sternberg P.W."/>
            <person name="Wang J."/>
            <person name="Gasser R.B."/>
        </authorList>
    </citation>
    <scope>NUCLEOTIDE SEQUENCE [LARGE SCALE GENOMIC DNA]</scope>
    <source>
        <strain evidence="5">DCEP-RM93M</strain>
    </source>
</reference>
<evidence type="ECO:0000256" key="1">
    <source>
        <dbReference type="ARBA" id="ARBA00007447"/>
    </source>
</evidence>
<feature type="disulfide bond" evidence="2">
    <location>
        <begin position="688"/>
        <end position="721"/>
    </location>
</feature>
<dbReference type="GO" id="GO:0005764">
    <property type="term" value="C:lysosome"/>
    <property type="evidence" value="ECO:0007669"/>
    <property type="project" value="TreeGrafter"/>
</dbReference>
<dbReference type="Proteomes" id="UP000030764">
    <property type="component" value="Unassembled WGS sequence"/>
</dbReference>
<sequence length="1130" mass="126048">MSALSLLLHLFAFLLLFVYCGAQVRIPLRTVDAGTKHSQNTSDSTNEQSPKLLGQQKLYDYANILTIGEITIGTPPQTFNVMIDTASADTWIPGRYCSYSGCGSMKEFDSSLSNTYYRSGLKVSIGHGPGTVYGFTAADNICIVNLCSRKQEFVEGYQTSWYYWNFPYDGVLGLAFPASSQIYSKNMIINLAENGLLSQPVFTIWKARQNLEMKNSNYFRRNQKGIESGLLTLGAQDSLHCSASCLYVSTARDYWRFTVSRAYALSEGSLEGNKTKAYYRTFNAIVSSSSLLIHGPSYDIWKIAMGLEAWYSTSYAMYMVDCKLTKSLPDVIITVNGVDLPISAENYVIKTSTGICLLAFQKMAPTAKFDWVLGEPWLQQYCHVHNVQSGQLGFCTSLIVPLEIVKLKKRNSDDPTAIGQTTEQPGIGHQLLYDDVNIVTVGEVKVGTPPQTLNVVIDTSVADLWLPGRFCAFYGCGKKTIYDSSKSRTFTGTDKTIVFDYQQGTVYGTVVIDKVCMQSFCSEKQNFIQAYQTTYNFWEIPYDGVLGLAPSPYSLTREKNVITNLAQSGTLNQSIFTIWKAKKPWSTSKKEESGLLTIGDYDRMHCSSFCTYRPSGYGRWDFRINGISVGQPSLWKRNLTNAQYYSAYDCATSSSSPFILGPSKEIMRIARSLKAKYNPLYKLFYINCDDEKTLMPVWFNAEDVALPINPENYIIRIADVCLLAFQTNTEGGPDWVLGEPWFKQYCVVHDLNARRIGFCASIIIPITTVNIGKGTTSTRSISLPIGGIISPQLLLDYGDIVNVATISIGSPPQPFKVIMDTSSADFWLPGNLCIANGCGHKQLYDSKQSKTYKPIGTKVGLDYQPGIVHGITATDNVCIGALCNPLQEFVEAYYTMWYDWSTMPYDGIMGLAFPSVSQTEATNPIISLANLGLLNQPMFTIWKEQQEMSTENALLNKISGQITLGTFDVAHCTASCLYVDTKKDYWRFTVQRGFVPSDYYTFYGNLTYTNTRVSNAITSSSSSVIKGPSYDIWTIARSLGAWYSPTHNKFLVNCDTKDDLPQIGITIEGTDLPITPKNYVIKIADGYCALALEVMSPTLFYDWVLGEPWFREYCHVFDVETGRLAFCAPQ</sequence>
<dbReference type="InterPro" id="IPR001461">
    <property type="entry name" value="Aspartic_peptidase_A1"/>
</dbReference>
<feature type="domain" description="Peptidase A1" evidence="4">
    <location>
        <begin position="66"/>
        <end position="395"/>
    </location>
</feature>